<name>A0A328ATF6_9CAUL</name>
<keyword evidence="2" id="KW-0808">Transferase</keyword>
<reference evidence="3" key="1">
    <citation type="submission" date="2018-05" db="EMBL/GenBank/DDBJ databases">
        <authorList>
            <person name="Li X."/>
        </authorList>
    </citation>
    <scope>NUCLEOTIDE SEQUENCE [LARGE SCALE GENOMIC DNA]</scope>
    <source>
        <strain evidence="3">HKS-05</strain>
    </source>
</reference>
<dbReference type="Proteomes" id="UP000249842">
    <property type="component" value="Unassembled WGS sequence"/>
</dbReference>
<sequence>MLKPACWSWGGLRAVKLAYFVHDLADPAVTRRVRMLQAGGAQPVVLGFRRTDTAPETIAGAPAVDLGRTYDARLGHRAKATARAALTSGRWRELLAGAEVVMARTLEMLAVAEAARRTCRLDAPLVYECLDIHRLMLGEGAKSRAMRAVERALMRRASLLIVSSPAFLEAYFEPRQGVGATLPIPTLLMENKVLELEPRQTARPAPRPPGPPWRIGWMGAIRCRKSLDILTALAARRPDLVEVVIHGRPAYTEFDDFDAQVAAAPNVSFGGAYTAADLPRLYGDVHFSWAIDYMEEGQNSSWLLPNRIYESGRYGATPIALAGVQTGRYLAEHGFGVRLGDPGELEGFLEGLTAETYAGLRQRLDAVPSSAFVADAGDCGRLVEALVDRPVGLTRQQPLAAETKLVA</sequence>
<evidence type="ECO:0000313" key="2">
    <source>
        <dbReference type="EMBL" id="RAK58383.1"/>
    </source>
</evidence>
<feature type="domain" description="Glycosyltransferase subfamily 4-like N-terminal" evidence="1">
    <location>
        <begin position="29"/>
        <end position="172"/>
    </location>
</feature>
<dbReference type="OrthoDB" id="7973140at2"/>
<evidence type="ECO:0000313" key="3">
    <source>
        <dbReference type="Proteomes" id="UP000249842"/>
    </source>
</evidence>
<dbReference type="SUPFAM" id="SSF53756">
    <property type="entry name" value="UDP-Glycosyltransferase/glycogen phosphorylase"/>
    <property type="match status" value="1"/>
</dbReference>
<proteinExistence type="predicted"/>
<dbReference type="Pfam" id="PF13579">
    <property type="entry name" value="Glyco_trans_4_4"/>
    <property type="match status" value="1"/>
</dbReference>
<dbReference type="InterPro" id="IPR028098">
    <property type="entry name" value="Glyco_trans_4-like_N"/>
</dbReference>
<evidence type="ECO:0000259" key="1">
    <source>
        <dbReference type="Pfam" id="PF13579"/>
    </source>
</evidence>
<keyword evidence="3" id="KW-1185">Reference proteome</keyword>
<comment type="caution">
    <text evidence="2">The sequence shown here is derived from an EMBL/GenBank/DDBJ whole genome shotgun (WGS) entry which is preliminary data.</text>
</comment>
<protein>
    <submittedName>
        <fullName evidence="2">Glycosyl transferase family 1</fullName>
    </submittedName>
</protein>
<accession>A0A328ATF6</accession>
<dbReference type="GO" id="GO:0016757">
    <property type="term" value="F:glycosyltransferase activity"/>
    <property type="evidence" value="ECO:0007669"/>
    <property type="project" value="UniProtKB-ARBA"/>
</dbReference>
<dbReference type="EMBL" id="QFYP01000001">
    <property type="protein sequence ID" value="RAK58383.1"/>
    <property type="molecule type" value="Genomic_DNA"/>
</dbReference>
<dbReference type="AlphaFoldDB" id="A0A328ATF6"/>
<gene>
    <name evidence="2" type="ORF">DJ021_00440</name>
</gene>
<organism evidence="2 3">
    <name type="scientific">Phenylobacterium hankyongense</name>
    <dbReference type="NCBI Taxonomy" id="1813876"/>
    <lineage>
        <taxon>Bacteria</taxon>
        <taxon>Pseudomonadati</taxon>
        <taxon>Pseudomonadota</taxon>
        <taxon>Alphaproteobacteria</taxon>
        <taxon>Caulobacterales</taxon>
        <taxon>Caulobacteraceae</taxon>
        <taxon>Phenylobacterium</taxon>
    </lineage>
</organism>